<comment type="catalytic activity">
    <reaction evidence="9">
        <text>L-seryl-[protein] + ATP = O-phospho-L-seryl-[protein] + ADP + H(+)</text>
        <dbReference type="Rhea" id="RHEA:17989"/>
        <dbReference type="Rhea" id="RHEA-COMP:9863"/>
        <dbReference type="Rhea" id="RHEA-COMP:11604"/>
        <dbReference type="ChEBI" id="CHEBI:15378"/>
        <dbReference type="ChEBI" id="CHEBI:29999"/>
        <dbReference type="ChEBI" id="CHEBI:30616"/>
        <dbReference type="ChEBI" id="CHEBI:83421"/>
        <dbReference type="ChEBI" id="CHEBI:456216"/>
        <dbReference type="EC" id="2.7.11.1"/>
    </reaction>
</comment>
<dbReference type="AlphaFoldDB" id="A0A835SRF0"/>
<dbReference type="GO" id="GO:0005524">
    <property type="term" value="F:ATP binding"/>
    <property type="evidence" value="ECO:0007669"/>
    <property type="project" value="UniProtKB-UniRule"/>
</dbReference>
<dbReference type="PANTHER" id="PTHR43671:SF98">
    <property type="entry name" value="SERINE_THREONINE-PROTEIN KINASE NEK11"/>
    <property type="match status" value="1"/>
</dbReference>
<keyword evidence="5 10" id="KW-0547">Nucleotide-binding</keyword>
<feature type="domain" description="Protein kinase" evidence="12">
    <location>
        <begin position="457"/>
        <end position="737"/>
    </location>
</feature>
<dbReference type="OrthoDB" id="248923at2759"/>
<dbReference type="PROSITE" id="PS50011">
    <property type="entry name" value="PROTEIN_KINASE_DOM"/>
    <property type="match status" value="1"/>
</dbReference>
<evidence type="ECO:0000256" key="5">
    <source>
        <dbReference type="ARBA" id="ARBA00022741"/>
    </source>
</evidence>
<evidence type="ECO:0000256" key="2">
    <source>
        <dbReference type="ARBA" id="ARBA00012513"/>
    </source>
</evidence>
<dbReference type="SUPFAM" id="SSF56112">
    <property type="entry name" value="Protein kinase-like (PK-like)"/>
    <property type="match status" value="1"/>
</dbReference>
<feature type="binding site" evidence="10">
    <location>
        <position position="486"/>
    </location>
    <ligand>
        <name>ATP</name>
        <dbReference type="ChEBI" id="CHEBI:30616"/>
    </ligand>
</feature>
<reference evidence="13" key="1">
    <citation type="journal article" date="2020" name="bioRxiv">
        <title>Comparative genomics of Chlamydomonas.</title>
        <authorList>
            <person name="Craig R.J."/>
            <person name="Hasan A.R."/>
            <person name="Ness R.W."/>
            <person name="Keightley P.D."/>
        </authorList>
    </citation>
    <scope>NUCLEOTIDE SEQUENCE</scope>
    <source>
        <strain evidence="13">SAG 7.73</strain>
    </source>
</reference>
<dbReference type="SUPFAM" id="SSF48371">
    <property type="entry name" value="ARM repeat"/>
    <property type="match status" value="1"/>
</dbReference>
<protein>
    <recommendedName>
        <fullName evidence="2">non-specific serine/threonine protein kinase</fullName>
        <ecNumber evidence="2">2.7.11.1</ecNumber>
    </recommendedName>
</protein>
<dbReference type="PROSITE" id="PS00107">
    <property type="entry name" value="PROTEIN_KINASE_ATP"/>
    <property type="match status" value="1"/>
</dbReference>
<keyword evidence="3" id="KW-0723">Serine/threonine-protein kinase</keyword>
<evidence type="ECO:0000313" key="13">
    <source>
        <dbReference type="EMBL" id="KAG2425240.1"/>
    </source>
</evidence>
<dbReference type="InterPro" id="IPR011009">
    <property type="entry name" value="Kinase-like_dom_sf"/>
</dbReference>
<keyword evidence="6" id="KW-0418">Kinase</keyword>
<accession>A0A835SRF0</accession>
<keyword evidence="14" id="KW-1185">Reference proteome</keyword>
<dbReference type="InterPro" id="IPR016024">
    <property type="entry name" value="ARM-type_fold"/>
</dbReference>
<comment type="similarity">
    <text evidence="1">Belongs to the protein kinase superfamily. NEK Ser/Thr protein kinase family. NIMA subfamily.</text>
</comment>
<dbReference type="GO" id="GO:0004674">
    <property type="term" value="F:protein serine/threonine kinase activity"/>
    <property type="evidence" value="ECO:0007669"/>
    <property type="project" value="UniProtKB-KW"/>
</dbReference>
<keyword evidence="7 10" id="KW-0067">ATP-binding</keyword>
<comment type="caution">
    <text evidence="13">The sequence shown here is derived from an EMBL/GenBank/DDBJ whole genome shotgun (WGS) entry which is preliminary data.</text>
</comment>
<evidence type="ECO:0000256" key="10">
    <source>
        <dbReference type="PROSITE-ProRule" id="PRU10141"/>
    </source>
</evidence>
<dbReference type="InterPro" id="IPR017441">
    <property type="entry name" value="Protein_kinase_ATP_BS"/>
</dbReference>
<dbReference type="InterPro" id="IPR000719">
    <property type="entry name" value="Prot_kinase_dom"/>
</dbReference>
<dbReference type="Proteomes" id="UP000650467">
    <property type="component" value="Unassembled WGS sequence"/>
</dbReference>
<feature type="region of interest" description="Disordered" evidence="11">
    <location>
        <begin position="857"/>
        <end position="876"/>
    </location>
</feature>
<dbReference type="EMBL" id="JAEHOC010000057">
    <property type="protein sequence ID" value="KAG2425240.1"/>
    <property type="molecule type" value="Genomic_DNA"/>
</dbReference>
<evidence type="ECO:0000256" key="8">
    <source>
        <dbReference type="ARBA" id="ARBA00047899"/>
    </source>
</evidence>
<dbReference type="Gene3D" id="1.10.510.10">
    <property type="entry name" value="Transferase(Phosphotransferase) domain 1"/>
    <property type="match status" value="1"/>
</dbReference>
<dbReference type="EC" id="2.7.11.1" evidence="2"/>
<dbReference type="Pfam" id="PF00069">
    <property type="entry name" value="Pkinase"/>
    <property type="match status" value="1"/>
</dbReference>
<dbReference type="PROSITE" id="PS00109">
    <property type="entry name" value="PROTEIN_KINASE_TYR"/>
    <property type="match status" value="1"/>
</dbReference>
<name>A0A835SRF0_CHLIN</name>
<evidence type="ECO:0000313" key="14">
    <source>
        <dbReference type="Proteomes" id="UP000650467"/>
    </source>
</evidence>
<evidence type="ECO:0000256" key="6">
    <source>
        <dbReference type="ARBA" id="ARBA00022777"/>
    </source>
</evidence>
<dbReference type="InterPro" id="IPR011989">
    <property type="entry name" value="ARM-like"/>
</dbReference>
<evidence type="ECO:0000256" key="11">
    <source>
        <dbReference type="SAM" id="MobiDB-lite"/>
    </source>
</evidence>
<keyword evidence="4" id="KW-0808">Transferase</keyword>
<evidence type="ECO:0000256" key="1">
    <source>
        <dbReference type="ARBA" id="ARBA00010886"/>
    </source>
</evidence>
<evidence type="ECO:0000256" key="9">
    <source>
        <dbReference type="ARBA" id="ARBA00048679"/>
    </source>
</evidence>
<evidence type="ECO:0000256" key="3">
    <source>
        <dbReference type="ARBA" id="ARBA00022527"/>
    </source>
</evidence>
<feature type="compositionally biased region" description="Gly residues" evidence="11">
    <location>
        <begin position="1111"/>
        <end position="1133"/>
    </location>
</feature>
<dbReference type="InterPro" id="IPR008266">
    <property type="entry name" value="Tyr_kinase_AS"/>
</dbReference>
<dbReference type="PANTHER" id="PTHR43671">
    <property type="entry name" value="SERINE/THREONINE-PROTEIN KINASE NEK"/>
    <property type="match status" value="1"/>
</dbReference>
<comment type="catalytic activity">
    <reaction evidence="8">
        <text>L-threonyl-[protein] + ATP = O-phospho-L-threonyl-[protein] + ADP + H(+)</text>
        <dbReference type="Rhea" id="RHEA:46608"/>
        <dbReference type="Rhea" id="RHEA-COMP:11060"/>
        <dbReference type="Rhea" id="RHEA-COMP:11605"/>
        <dbReference type="ChEBI" id="CHEBI:15378"/>
        <dbReference type="ChEBI" id="CHEBI:30013"/>
        <dbReference type="ChEBI" id="CHEBI:30616"/>
        <dbReference type="ChEBI" id="CHEBI:61977"/>
        <dbReference type="ChEBI" id="CHEBI:456216"/>
        <dbReference type="EC" id="2.7.11.1"/>
    </reaction>
</comment>
<dbReference type="InterPro" id="IPR050660">
    <property type="entry name" value="NEK_Ser/Thr_kinase"/>
</dbReference>
<gene>
    <name evidence="13" type="ORF">HXX76_013825</name>
</gene>
<evidence type="ECO:0000256" key="4">
    <source>
        <dbReference type="ARBA" id="ARBA00022679"/>
    </source>
</evidence>
<evidence type="ECO:0000256" key="7">
    <source>
        <dbReference type="ARBA" id="ARBA00022840"/>
    </source>
</evidence>
<organism evidence="13 14">
    <name type="scientific">Chlamydomonas incerta</name>
    <dbReference type="NCBI Taxonomy" id="51695"/>
    <lineage>
        <taxon>Eukaryota</taxon>
        <taxon>Viridiplantae</taxon>
        <taxon>Chlorophyta</taxon>
        <taxon>core chlorophytes</taxon>
        <taxon>Chlorophyceae</taxon>
        <taxon>CS clade</taxon>
        <taxon>Chlamydomonadales</taxon>
        <taxon>Chlamydomonadaceae</taxon>
        <taxon>Chlamydomonas</taxon>
    </lineage>
</organism>
<proteinExistence type="inferred from homology"/>
<feature type="region of interest" description="Disordered" evidence="11">
    <location>
        <begin position="1111"/>
        <end position="1143"/>
    </location>
</feature>
<dbReference type="Gene3D" id="1.25.10.10">
    <property type="entry name" value="Leucine-rich Repeat Variant"/>
    <property type="match status" value="1"/>
</dbReference>
<evidence type="ECO:0000259" key="12">
    <source>
        <dbReference type="PROSITE" id="PS50011"/>
    </source>
</evidence>
<sequence length="1143" mass="117112">MSSPVAALIPLLKTNPSTQTAAQASQEASLLEDVAVQYSSTYDFVSASNPASRAFGELFDALVRHRLLHTAWRVSLRPDHLLRLLQCCRLLSRDNVLRQRLVEAGGVKVISELFRDQAAEHFSGTISSFQIEVLTECASIIKRLAGDEWGLAALTAEEAHLTLLQLLNSTDPAVLPLVLVALIGFAAHRTHYIHVTAPAALETLLRIVTTYDLPFKRLAADLLALLARREAVVSELLAASGLGRLVGQLAPGVDGQLAHSLLRVLCYVAADAGAVAEMYHVGSIPVLMSLVGSAVKELAASPTHSCLPPGRVTELQLVATCLTRLAEHDECAAQVRACNGVTLLGKLLLVQPTRGEDGRPSDKSSREVLSLKAYVFRALRYLFSVERNRKMFKRLFPPDLFAAFIDAGHYNAQLPAYAPLVTHFEELSEKQRAGVAAALDDVSVDREGSGLRSVGGYVILEMLGKGAFGAVYKARKSRGESLVALKELPLSDIGLFGATESEVTAGVGRMGKEVEILSSLSHPNIVQYYESFSSGPYLYIAMELVEGTSLLDHLQGLEQKGRRMAEPDIWQVLIAVVLALNYIHGVKKIVHRDLTPANIVLGQGPEGLRHTKIADFGLAKRLSSSVVAQSMVGTMPYTCPEIIQQEPYSEKADVWSLGCVTYHMMMLRPPFDGTNPLSVAHKIVEGAYEPPGDPPPASGAPPYSPALKRLVGVLMTPDPNKRPNISEVGALVSGQLMACLERAAAQEQRMGKALQMERTALQQHRRLGSAAAAAAGGGDVAVGSPLRAVAVRKAASIGPGQGAGAAAGGLAGGDGTSNGGGLIATSSPRIADGAPGALERFDSLTSAMAAAALGGGGDHGGAGPGPSSVLAAQQAAGGGGGGLRTVTLASSRLKPVNDPLTQMLTQLHKVMWVEQLPPGLARDHRRRAVESFRRHLFGPGSNAGSVKAALAKLLAGGGDLVADVAGRPIDFGSVPLAPGEGDTTVAAAAAAAAAAAVAAGGGGGGGGAGAGGGAGGAGGAGAGGGGGAGGGVAGLSSDGHLTYEQLGGVLESLLGEKGYYSSAAGAGGGGVAVVPETELLDCLPLPNFNATTGHGHGGGFGGGAGGGMGNGTRGAGAAAQGGPGGGAGQGSGHVGLPPLGRNR</sequence>